<evidence type="ECO:0000313" key="1">
    <source>
        <dbReference type="EnsemblPlants" id="AVESA.00010b.r2.1AG0062150.1.CDS"/>
    </source>
</evidence>
<dbReference type="EnsemblPlants" id="AVESA.00010b.r2.1AG0062150.1">
    <property type="protein sequence ID" value="AVESA.00010b.r2.1AG0062150.1.CDS"/>
    <property type="gene ID" value="AVESA.00010b.r2.1AG0062150"/>
</dbReference>
<organism evidence="1 2">
    <name type="scientific">Avena sativa</name>
    <name type="common">Oat</name>
    <dbReference type="NCBI Taxonomy" id="4498"/>
    <lineage>
        <taxon>Eukaryota</taxon>
        <taxon>Viridiplantae</taxon>
        <taxon>Streptophyta</taxon>
        <taxon>Embryophyta</taxon>
        <taxon>Tracheophyta</taxon>
        <taxon>Spermatophyta</taxon>
        <taxon>Magnoliopsida</taxon>
        <taxon>Liliopsida</taxon>
        <taxon>Poales</taxon>
        <taxon>Poaceae</taxon>
        <taxon>BOP clade</taxon>
        <taxon>Pooideae</taxon>
        <taxon>Poodae</taxon>
        <taxon>Poeae</taxon>
        <taxon>Poeae Chloroplast Group 1 (Aveneae type)</taxon>
        <taxon>Aveninae</taxon>
        <taxon>Avena</taxon>
    </lineage>
</organism>
<keyword evidence="2" id="KW-1185">Reference proteome</keyword>
<sequence length="540" mass="59125">MVGLATIAMEWLQDPLSWLFLASVVFVIVQRRRRGKLAPLPPGPKPLPIVGNMSMMDQLTHRGLAALAKQYGGLLHLRLGKLHAFAVSTPEYAREVLQVQDGAFSNRPATIAIAYLTYDRADMAFAHYGPFWRQMRKLCVMKLFSRRRPETWLAVRDESAALVRAVARRSGEAVNLGELIFNLTKNVIFRAAFGAGATSGAGGGGDGGKQDEFIAILQEFSKLFGAFNIGDFIPWLSWADPQGINVRLRSARAALDEFIDKIIDEHMERGKSPDDADADMVDDMLAFLPEVKAKKGGGGGGDDLQNTLNLTRDNIKAIIMDVMFGGTETVASAIEWAMAEMMHSPDDLRRLQQELADIVGLDRNVDESDLDKLPFLKCVIKETLRLHPPIPLLLHETAEDCVVGGYSVPRGSRVMINVFAIGRDRKAWKDADTFRPSRFVQGEGEAAGLDFKGGCFEFLPFGSGRRSCPGMALGLYALELAVAQLAHGFSWALPDGMKPSELDMGDIFGLTAPRATRLYAVPTPRLTSTQLGTDDATSQA</sequence>
<protein>
    <submittedName>
        <fullName evidence="1">Uncharacterized protein</fullName>
    </submittedName>
</protein>
<dbReference type="Proteomes" id="UP001732700">
    <property type="component" value="Chromosome 1A"/>
</dbReference>
<evidence type="ECO:0000313" key="2">
    <source>
        <dbReference type="Proteomes" id="UP001732700"/>
    </source>
</evidence>
<reference evidence="1" key="2">
    <citation type="submission" date="2025-09" db="UniProtKB">
        <authorList>
            <consortium name="EnsemblPlants"/>
        </authorList>
    </citation>
    <scope>IDENTIFICATION</scope>
</reference>
<reference evidence="1" key="1">
    <citation type="submission" date="2021-05" db="EMBL/GenBank/DDBJ databases">
        <authorList>
            <person name="Scholz U."/>
            <person name="Mascher M."/>
            <person name="Fiebig A."/>
        </authorList>
    </citation>
    <scope>NUCLEOTIDE SEQUENCE [LARGE SCALE GENOMIC DNA]</scope>
</reference>
<name>A0ACD5TJ84_AVESA</name>
<proteinExistence type="predicted"/>
<accession>A0ACD5TJ84</accession>